<dbReference type="SUPFAM" id="SSF103473">
    <property type="entry name" value="MFS general substrate transporter"/>
    <property type="match status" value="1"/>
</dbReference>
<protein>
    <submittedName>
        <fullName evidence="7">MFS transporter</fullName>
    </submittedName>
</protein>
<reference evidence="7 8" key="1">
    <citation type="submission" date="2018-11" db="EMBL/GenBank/DDBJ databases">
        <title>Sequencing the genomes of 1000 actinobacteria strains.</title>
        <authorList>
            <person name="Klenk H.-P."/>
        </authorList>
    </citation>
    <scope>NUCLEOTIDE SEQUENCE [LARGE SCALE GENOMIC DNA]</scope>
    <source>
        <strain evidence="7 8">DSM 44254</strain>
    </source>
</reference>
<dbReference type="InterPro" id="IPR036259">
    <property type="entry name" value="MFS_trans_sf"/>
</dbReference>
<organism evidence="7 8">
    <name type="scientific">Actinocorallia herbida</name>
    <dbReference type="NCBI Taxonomy" id="58109"/>
    <lineage>
        <taxon>Bacteria</taxon>
        <taxon>Bacillati</taxon>
        <taxon>Actinomycetota</taxon>
        <taxon>Actinomycetes</taxon>
        <taxon>Streptosporangiales</taxon>
        <taxon>Thermomonosporaceae</taxon>
        <taxon>Actinocorallia</taxon>
    </lineage>
</organism>
<accession>A0A3N1CU15</accession>
<feature type="transmembrane region" description="Helical" evidence="5">
    <location>
        <begin position="92"/>
        <end position="110"/>
    </location>
</feature>
<dbReference type="Pfam" id="PF07690">
    <property type="entry name" value="MFS_1"/>
    <property type="match status" value="1"/>
</dbReference>
<dbReference type="GO" id="GO:0022857">
    <property type="term" value="F:transmembrane transporter activity"/>
    <property type="evidence" value="ECO:0007669"/>
    <property type="project" value="InterPro"/>
</dbReference>
<feature type="transmembrane region" description="Helical" evidence="5">
    <location>
        <begin position="22"/>
        <end position="43"/>
    </location>
</feature>
<feature type="transmembrane region" description="Helical" evidence="5">
    <location>
        <begin position="236"/>
        <end position="257"/>
    </location>
</feature>
<feature type="transmembrane region" description="Helical" evidence="5">
    <location>
        <begin position="420"/>
        <end position="439"/>
    </location>
</feature>
<keyword evidence="2 5" id="KW-0812">Transmembrane</keyword>
<dbReference type="PANTHER" id="PTHR42718:SF35">
    <property type="entry name" value="BLL0718 PROTEIN"/>
    <property type="match status" value="1"/>
</dbReference>
<feature type="transmembrane region" description="Helical" evidence="5">
    <location>
        <begin position="351"/>
        <end position="369"/>
    </location>
</feature>
<dbReference type="PROSITE" id="PS50850">
    <property type="entry name" value="MFS"/>
    <property type="match status" value="1"/>
</dbReference>
<feature type="domain" description="Major facilitator superfamily (MFS) profile" evidence="6">
    <location>
        <begin position="25"/>
        <end position="472"/>
    </location>
</feature>
<feature type="transmembrane region" description="Helical" evidence="5">
    <location>
        <begin position="445"/>
        <end position="468"/>
    </location>
</feature>
<sequence length="477" mass="49438">MTAGTVPSGADEPGGGLKEASVGAVVGILVFFELTSGFLQGGLTPLLPDLGEHHHIADSSLNWVQSLQLLAAAVCVPTFGRLGDLHGHRRMLRIALVMLAAGTVLVAIAPNLQVLLLGRVLQGSLAALLPLEVALVKDRLPEDKARQAIARLVGSLTFGGLLGAVIMGVVHDAVGDVRVALLLPALLTLLCIPISYLKVPESVPRATGRADWPGIVLLGFSMIAILFGVSRAETDGWISGWTLAPLLLGFAVLAGWARYELGTADPLVDLRAMADRRIAPFFVVSFLFGVVFFGIQTPDTTFLAADPEVDGYGFGLTALNLSLMALPATVLAVVGSAFTARIAGGMGYRRALMLSFGLIAGGILFQVVLHDALWQLIVAKMCLGFGAGLALGAMPTVIVEAAEPSRTGVLTALYNNVKTLGGAVAGGVIASILATMALGDTPTEGAYVAVWLLCAVCAAAAAVAVRFARRTETAPVR</sequence>
<feature type="transmembrane region" description="Helical" evidence="5">
    <location>
        <begin position="211"/>
        <end position="230"/>
    </location>
</feature>
<comment type="caution">
    <text evidence="7">The sequence shown here is derived from an EMBL/GenBank/DDBJ whole genome shotgun (WGS) entry which is preliminary data.</text>
</comment>
<evidence type="ECO:0000256" key="5">
    <source>
        <dbReference type="SAM" id="Phobius"/>
    </source>
</evidence>
<dbReference type="AlphaFoldDB" id="A0A3N1CU15"/>
<evidence type="ECO:0000313" key="8">
    <source>
        <dbReference type="Proteomes" id="UP000272400"/>
    </source>
</evidence>
<keyword evidence="3 5" id="KW-1133">Transmembrane helix</keyword>
<dbReference type="GO" id="GO:0005886">
    <property type="term" value="C:plasma membrane"/>
    <property type="evidence" value="ECO:0007669"/>
    <property type="project" value="UniProtKB-SubCell"/>
</dbReference>
<keyword evidence="8" id="KW-1185">Reference proteome</keyword>
<dbReference type="InterPro" id="IPR011701">
    <property type="entry name" value="MFS"/>
</dbReference>
<feature type="transmembrane region" description="Helical" evidence="5">
    <location>
        <begin position="177"/>
        <end position="199"/>
    </location>
</feature>
<gene>
    <name evidence="7" type="ORF">EDD29_2201</name>
</gene>
<name>A0A3N1CU15_9ACTN</name>
<keyword evidence="4 5" id="KW-0472">Membrane</keyword>
<dbReference type="EMBL" id="RJKE01000001">
    <property type="protein sequence ID" value="ROO84674.1"/>
    <property type="molecule type" value="Genomic_DNA"/>
</dbReference>
<dbReference type="Gene3D" id="1.20.1250.20">
    <property type="entry name" value="MFS general substrate transporter like domains"/>
    <property type="match status" value="1"/>
</dbReference>
<dbReference type="RefSeq" id="WP_123664259.1">
    <property type="nucleotide sequence ID" value="NZ_RJKE01000001.1"/>
</dbReference>
<evidence type="ECO:0000259" key="6">
    <source>
        <dbReference type="PROSITE" id="PS50850"/>
    </source>
</evidence>
<dbReference type="InterPro" id="IPR020846">
    <property type="entry name" value="MFS_dom"/>
</dbReference>
<evidence type="ECO:0000256" key="4">
    <source>
        <dbReference type="ARBA" id="ARBA00023136"/>
    </source>
</evidence>
<feature type="transmembrane region" description="Helical" evidence="5">
    <location>
        <begin position="116"/>
        <end position="136"/>
    </location>
</feature>
<feature type="transmembrane region" description="Helical" evidence="5">
    <location>
        <begin position="375"/>
        <end position="399"/>
    </location>
</feature>
<dbReference type="Proteomes" id="UP000272400">
    <property type="component" value="Unassembled WGS sequence"/>
</dbReference>
<feature type="transmembrane region" description="Helical" evidence="5">
    <location>
        <begin position="278"/>
        <end position="296"/>
    </location>
</feature>
<comment type="subcellular location">
    <subcellularLocation>
        <location evidence="1">Cell membrane</location>
        <topology evidence="1">Multi-pass membrane protein</topology>
    </subcellularLocation>
</comment>
<evidence type="ECO:0000256" key="3">
    <source>
        <dbReference type="ARBA" id="ARBA00022989"/>
    </source>
</evidence>
<proteinExistence type="predicted"/>
<evidence type="ECO:0000313" key="7">
    <source>
        <dbReference type="EMBL" id="ROO84674.1"/>
    </source>
</evidence>
<feature type="transmembrane region" description="Helical" evidence="5">
    <location>
        <begin position="63"/>
        <end position="80"/>
    </location>
</feature>
<evidence type="ECO:0000256" key="2">
    <source>
        <dbReference type="ARBA" id="ARBA00022692"/>
    </source>
</evidence>
<feature type="transmembrane region" description="Helical" evidence="5">
    <location>
        <begin position="148"/>
        <end position="171"/>
    </location>
</feature>
<dbReference type="OrthoDB" id="4484751at2"/>
<feature type="transmembrane region" description="Helical" evidence="5">
    <location>
        <begin position="316"/>
        <end position="339"/>
    </location>
</feature>
<evidence type="ECO:0000256" key="1">
    <source>
        <dbReference type="ARBA" id="ARBA00004651"/>
    </source>
</evidence>
<dbReference type="PANTHER" id="PTHR42718">
    <property type="entry name" value="MAJOR FACILITATOR SUPERFAMILY MULTIDRUG TRANSPORTER MFSC"/>
    <property type="match status" value="1"/>
</dbReference>